<reference evidence="3 4" key="1">
    <citation type="journal article" date="2016" name="Genome Biol. Evol.">
        <title>Divergent and convergent evolution of fungal pathogenicity.</title>
        <authorList>
            <person name="Shang Y."/>
            <person name="Xiao G."/>
            <person name="Zheng P."/>
            <person name="Cen K."/>
            <person name="Zhan S."/>
            <person name="Wang C."/>
        </authorList>
    </citation>
    <scope>NUCLEOTIDE SEQUENCE [LARGE SCALE GENOMIC DNA]</scope>
    <source>
        <strain evidence="3 4">ARSEF 7405</strain>
    </source>
</reference>
<proteinExistence type="inferred from homology"/>
<comment type="similarity">
    <text evidence="1">Belongs to the DCC1 family.</text>
</comment>
<keyword evidence="4" id="KW-1185">Reference proteome</keyword>
<dbReference type="VEuPathDB" id="FungiDB:AAP_03336"/>
<dbReference type="GO" id="GO:0006260">
    <property type="term" value="P:DNA replication"/>
    <property type="evidence" value="ECO:0007669"/>
    <property type="project" value="UniProtKB-KW"/>
</dbReference>
<comment type="caution">
    <text evidence="3">The sequence shown here is derived from an EMBL/GenBank/DDBJ whole genome shotgun (WGS) entry which is preliminary data.</text>
</comment>
<sequence>MANIKLTHTYPQESFKLLELSPELLDLLSSQKEGQKPKLYLKSPASLPDEGNALPLPAGSPANEMFVNLCTDDKTFFLRQVSSSNSTLMIRPRMGRKTASDADIMEEDDKGTEAGCSIIASCKGQLEVMNTPGWYDGKPFLTRALKVWDIPSDGDLRMNDSYLDDDDVKSHIHSVRKLFDDIPVSLKECIRDWIAVCGFVQLDESDAGAEFLNCYRPSASARLAVWRKVIEASILADIYLCEEFLVPDLWTAILDGEGGTAPFPRPVFEAVVKCCCSPELTTVEELCREMKWGCLDKATTIPWTGLALLEASAPRLISAIDMDLFIMKWKDLLPEKWRSDATLDKIKGNYKKTVDGEKIYLHVTMDKTIKKGKK</sequence>
<dbReference type="GO" id="GO:0000785">
    <property type="term" value="C:chromatin"/>
    <property type="evidence" value="ECO:0007669"/>
    <property type="project" value="TreeGrafter"/>
</dbReference>
<dbReference type="EMBL" id="AZGZ01000013">
    <property type="protein sequence ID" value="KZZ91630.1"/>
    <property type="molecule type" value="Genomic_DNA"/>
</dbReference>
<dbReference type="OrthoDB" id="5199543at2759"/>
<evidence type="ECO:0000313" key="4">
    <source>
        <dbReference type="Proteomes" id="UP000242877"/>
    </source>
</evidence>
<dbReference type="Proteomes" id="UP000242877">
    <property type="component" value="Unassembled WGS sequence"/>
</dbReference>
<evidence type="ECO:0000313" key="3">
    <source>
        <dbReference type="EMBL" id="KZZ91630.1"/>
    </source>
</evidence>
<evidence type="ECO:0000256" key="2">
    <source>
        <dbReference type="ARBA" id="ARBA00022705"/>
    </source>
</evidence>
<dbReference type="GO" id="GO:0031390">
    <property type="term" value="C:Ctf18 RFC-like complex"/>
    <property type="evidence" value="ECO:0007669"/>
    <property type="project" value="InterPro"/>
</dbReference>
<dbReference type="PANTHER" id="PTHR13395:SF6">
    <property type="entry name" value="SISTER CHROMATID COHESION PROTEIN DCC1"/>
    <property type="match status" value="1"/>
</dbReference>
<organism evidence="3 4">
    <name type="scientific">Ascosphaera apis ARSEF 7405</name>
    <dbReference type="NCBI Taxonomy" id="392613"/>
    <lineage>
        <taxon>Eukaryota</taxon>
        <taxon>Fungi</taxon>
        <taxon>Dikarya</taxon>
        <taxon>Ascomycota</taxon>
        <taxon>Pezizomycotina</taxon>
        <taxon>Eurotiomycetes</taxon>
        <taxon>Eurotiomycetidae</taxon>
        <taxon>Onygenales</taxon>
        <taxon>Ascosphaeraceae</taxon>
        <taxon>Ascosphaera</taxon>
    </lineage>
</organism>
<dbReference type="InterPro" id="IPR019128">
    <property type="entry name" value="Dcc1"/>
</dbReference>
<gene>
    <name evidence="3" type="ORF">AAP_03336</name>
</gene>
<dbReference type="Pfam" id="PF09724">
    <property type="entry name" value="Dcc1"/>
    <property type="match status" value="1"/>
</dbReference>
<keyword evidence="2" id="KW-0235">DNA replication</keyword>
<dbReference type="PANTHER" id="PTHR13395">
    <property type="entry name" value="SISTER CHROMATID COHESION PROTEIN DCC1-RELATED"/>
    <property type="match status" value="1"/>
</dbReference>
<dbReference type="GO" id="GO:0034088">
    <property type="term" value="P:maintenance of mitotic sister chromatid cohesion"/>
    <property type="evidence" value="ECO:0007669"/>
    <property type="project" value="TreeGrafter"/>
</dbReference>
<dbReference type="AlphaFoldDB" id="A0A166NQ68"/>
<name>A0A166NQ68_9EURO</name>
<evidence type="ECO:0000256" key="1">
    <source>
        <dbReference type="ARBA" id="ARBA00007017"/>
    </source>
</evidence>
<accession>A0A166NQ68</accession>
<protein>
    <submittedName>
        <fullName evidence="3">Sister chromatid cohesion protein DCC1</fullName>
    </submittedName>
</protein>
<dbReference type="GO" id="GO:0000775">
    <property type="term" value="C:chromosome, centromeric region"/>
    <property type="evidence" value="ECO:0007669"/>
    <property type="project" value="TreeGrafter"/>
</dbReference>